<evidence type="ECO:0000313" key="10">
    <source>
        <dbReference type="Proteomes" id="UP000509638"/>
    </source>
</evidence>
<name>A0A7D5IS51_9MICO</name>
<protein>
    <submittedName>
        <fullName evidence="9">Cytochrome P450</fullName>
    </submittedName>
</protein>
<dbReference type="GO" id="GO:0016705">
    <property type="term" value="F:oxidoreductase activity, acting on paired donors, with incorporation or reduction of molecular oxygen"/>
    <property type="evidence" value="ECO:0007669"/>
    <property type="project" value="InterPro"/>
</dbReference>
<dbReference type="RefSeq" id="WP_178014698.1">
    <property type="nucleotide sequence ID" value="NZ_CP058316.1"/>
</dbReference>
<evidence type="ECO:0000256" key="8">
    <source>
        <dbReference type="SAM" id="MobiDB-lite"/>
    </source>
</evidence>
<feature type="region of interest" description="Disordered" evidence="8">
    <location>
        <begin position="417"/>
        <end position="438"/>
    </location>
</feature>
<evidence type="ECO:0000256" key="1">
    <source>
        <dbReference type="ARBA" id="ARBA00001971"/>
    </source>
</evidence>
<dbReference type="InterPro" id="IPR036396">
    <property type="entry name" value="Cyt_P450_sf"/>
</dbReference>
<dbReference type="EMBL" id="CP058316">
    <property type="protein sequence ID" value="QLD13219.1"/>
    <property type="molecule type" value="Genomic_DNA"/>
</dbReference>
<gene>
    <name evidence="9" type="ORF">HW566_05075</name>
</gene>
<dbReference type="Proteomes" id="UP000509638">
    <property type="component" value="Chromosome"/>
</dbReference>
<dbReference type="PANTHER" id="PTHR24286:SF24">
    <property type="entry name" value="LANOSTEROL 14-ALPHA DEMETHYLASE"/>
    <property type="match status" value="1"/>
</dbReference>
<evidence type="ECO:0000256" key="2">
    <source>
        <dbReference type="ARBA" id="ARBA00010617"/>
    </source>
</evidence>
<keyword evidence="6" id="KW-0408">Iron</keyword>
<reference evidence="9 10" key="1">
    <citation type="submission" date="2020-06" db="EMBL/GenBank/DDBJ databases">
        <authorList>
            <person name="Jo H."/>
        </authorList>
    </citation>
    <scope>NUCLEOTIDE SEQUENCE [LARGE SCALE GENOMIC DNA]</scope>
    <source>
        <strain evidence="9 10">I46</strain>
    </source>
</reference>
<evidence type="ECO:0000313" key="9">
    <source>
        <dbReference type="EMBL" id="QLD13219.1"/>
    </source>
</evidence>
<proteinExistence type="inferred from homology"/>
<comment type="cofactor">
    <cofactor evidence="1">
        <name>heme</name>
        <dbReference type="ChEBI" id="CHEBI:30413"/>
    </cofactor>
</comment>
<dbReference type="GO" id="GO:0016125">
    <property type="term" value="P:sterol metabolic process"/>
    <property type="evidence" value="ECO:0007669"/>
    <property type="project" value="TreeGrafter"/>
</dbReference>
<dbReference type="Gene3D" id="1.10.630.10">
    <property type="entry name" value="Cytochrome P450"/>
    <property type="match status" value="1"/>
</dbReference>
<dbReference type="GO" id="GO:0020037">
    <property type="term" value="F:heme binding"/>
    <property type="evidence" value="ECO:0007669"/>
    <property type="project" value="InterPro"/>
</dbReference>
<dbReference type="GO" id="GO:0004497">
    <property type="term" value="F:monooxygenase activity"/>
    <property type="evidence" value="ECO:0007669"/>
    <property type="project" value="UniProtKB-KW"/>
</dbReference>
<accession>A0A7D5IS51</accession>
<evidence type="ECO:0000256" key="7">
    <source>
        <dbReference type="ARBA" id="ARBA00023033"/>
    </source>
</evidence>
<dbReference type="SUPFAM" id="SSF48264">
    <property type="entry name" value="Cytochrome P450"/>
    <property type="match status" value="1"/>
</dbReference>
<dbReference type="GO" id="GO:0005506">
    <property type="term" value="F:iron ion binding"/>
    <property type="evidence" value="ECO:0007669"/>
    <property type="project" value="InterPro"/>
</dbReference>
<sequence>MASITAAARTLRDDSPHLLLRGYGFGKRIWRRVPAGARSAPMGLLGDPTVFVRGAEGVELFYDESRIRRHGAMPGIVQETLFGHGSVHSLDGEEHRHRKATFLTVAYEDEQVERLRPLLAAEWRAELDDWLSGGERSAYDAAVGAFGRAVMRWAGLPGTPAAKTRWAARLAQIVDGFGVPYSPEYALAWLNRSWSDRHAQRLIEAVRDGDLDAPEGAALRAWTWHRDRSGVLLSARLAGIELQNSMRPMIAVARFVAFAAKELHERPEWRERIAAESADRGTLDGGPLAVAFAQEIRRTAPFVPMLPARAVADVELDGQRVQAGGRVVLDILGTNLDERSWERPDSFAPERFVGVEDYEALTAFVPHGGADVATGHRCPGEKLAIAGLATAVTVLSDPGVTILGDGLDVDLRRLPTKPASGGRVQKTGEGARCPFHRR</sequence>
<comment type="similarity">
    <text evidence="2">Belongs to the cytochrome P450 family.</text>
</comment>
<keyword evidence="5" id="KW-0560">Oxidoreductase</keyword>
<dbReference type="AlphaFoldDB" id="A0A7D5IS51"/>
<organism evidence="9 10">
    <name type="scientific">Microbacterium oleivorans</name>
    <dbReference type="NCBI Taxonomy" id="273677"/>
    <lineage>
        <taxon>Bacteria</taxon>
        <taxon>Bacillati</taxon>
        <taxon>Actinomycetota</taxon>
        <taxon>Actinomycetes</taxon>
        <taxon>Micrococcales</taxon>
        <taxon>Microbacteriaceae</taxon>
        <taxon>Microbacterium</taxon>
    </lineage>
</organism>
<keyword evidence="4" id="KW-0479">Metal-binding</keyword>
<evidence type="ECO:0000256" key="5">
    <source>
        <dbReference type="ARBA" id="ARBA00023002"/>
    </source>
</evidence>
<dbReference type="InterPro" id="IPR001128">
    <property type="entry name" value="Cyt_P450"/>
</dbReference>
<evidence type="ECO:0000256" key="6">
    <source>
        <dbReference type="ARBA" id="ARBA00023004"/>
    </source>
</evidence>
<dbReference type="Pfam" id="PF00067">
    <property type="entry name" value="p450"/>
    <property type="match status" value="1"/>
</dbReference>
<keyword evidence="3" id="KW-0349">Heme</keyword>
<dbReference type="PANTHER" id="PTHR24286">
    <property type="entry name" value="CYTOCHROME P450 26"/>
    <property type="match status" value="1"/>
</dbReference>
<evidence type="ECO:0000256" key="4">
    <source>
        <dbReference type="ARBA" id="ARBA00022723"/>
    </source>
</evidence>
<keyword evidence="7" id="KW-0503">Monooxygenase</keyword>
<evidence type="ECO:0000256" key="3">
    <source>
        <dbReference type="ARBA" id="ARBA00022617"/>
    </source>
</evidence>